<feature type="compositionally biased region" description="Acidic residues" evidence="1">
    <location>
        <begin position="593"/>
        <end position="609"/>
    </location>
</feature>
<evidence type="ECO:0000313" key="2">
    <source>
        <dbReference type="EMBL" id="KAK5086876.1"/>
    </source>
</evidence>
<evidence type="ECO:0000256" key="1">
    <source>
        <dbReference type="SAM" id="MobiDB-lite"/>
    </source>
</evidence>
<dbReference type="PANTHER" id="PTHR13060">
    <property type="entry name" value="SGT1 PROTEIN HSGT1 SUPPRESSOR OF GCR2"/>
    <property type="match status" value="1"/>
</dbReference>
<evidence type="ECO:0008006" key="4">
    <source>
        <dbReference type="Google" id="ProtNLM"/>
    </source>
</evidence>
<comment type="caution">
    <text evidence="2">The sequence shown here is derived from an EMBL/GenBank/DDBJ whole genome shotgun (WGS) entry which is preliminary data.</text>
</comment>
<dbReference type="GO" id="GO:0005634">
    <property type="term" value="C:nucleus"/>
    <property type="evidence" value="ECO:0007669"/>
    <property type="project" value="TreeGrafter"/>
</dbReference>
<feature type="compositionally biased region" description="Polar residues" evidence="1">
    <location>
        <begin position="580"/>
        <end position="591"/>
    </location>
</feature>
<name>A0AAN7T0Y3_9EURO</name>
<feature type="compositionally biased region" description="Acidic residues" evidence="1">
    <location>
        <begin position="537"/>
        <end position="550"/>
    </location>
</feature>
<dbReference type="Proteomes" id="UP001309876">
    <property type="component" value="Unassembled WGS sequence"/>
</dbReference>
<accession>A0AAN7T0Y3</accession>
<dbReference type="EMBL" id="JAVRRJ010000003">
    <property type="protein sequence ID" value="KAK5086876.1"/>
    <property type="molecule type" value="Genomic_DNA"/>
</dbReference>
<evidence type="ECO:0000313" key="3">
    <source>
        <dbReference type="Proteomes" id="UP001309876"/>
    </source>
</evidence>
<organism evidence="2 3">
    <name type="scientific">Lithohypha guttulata</name>
    <dbReference type="NCBI Taxonomy" id="1690604"/>
    <lineage>
        <taxon>Eukaryota</taxon>
        <taxon>Fungi</taxon>
        <taxon>Dikarya</taxon>
        <taxon>Ascomycota</taxon>
        <taxon>Pezizomycotina</taxon>
        <taxon>Eurotiomycetes</taxon>
        <taxon>Chaetothyriomycetidae</taxon>
        <taxon>Chaetothyriales</taxon>
        <taxon>Trichomeriaceae</taxon>
        <taxon>Lithohypha</taxon>
    </lineage>
</organism>
<feature type="compositionally biased region" description="Acidic residues" evidence="1">
    <location>
        <begin position="459"/>
        <end position="490"/>
    </location>
</feature>
<dbReference type="Pfam" id="PF07093">
    <property type="entry name" value="SGT1"/>
    <property type="match status" value="1"/>
</dbReference>
<feature type="region of interest" description="Disordered" evidence="1">
    <location>
        <begin position="570"/>
        <end position="615"/>
    </location>
</feature>
<protein>
    <recommendedName>
        <fullName evidence="4">Ecdysoneless</fullName>
    </recommendedName>
</protein>
<dbReference type="AlphaFoldDB" id="A0AAN7T0Y3"/>
<gene>
    <name evidence="2" type="ORF">LTR05_004046</name>
</gene>
<sequence length="661" mass="74533">MASSAEDIAWLKSTFHPIPRPALPDDCIEYSLYVVDPALDRANESEVKIQLRNIQKYANDLQKQWLKDYIWQRQSFNLEMLKDNGEVCVLNRKDNEERSNAALEVNFLRGRTEYGDSIEDEWVIVWLLRELTKKFSNSWVKVTDSDGEFLLIEASGTLPAWLEPEVAENRVWVNAGQLKILKPAGVLRSSKRTDERLSFEGAHQIILSEPKRVMHSVSMGEEAFYRLRNYPAQIKENMHHAILTLPRKVAYLLLQKAAYVAPAVEAFYLRDPISLKPLRAEDAADKMIFSPQDMVDFSITIPRVAYAQLRSQDSPILDIWKSKMPPPSEAVARVQTETGMKLAIGFEILLSDKQYQDRTQVREMKLLLEDIESGDAAVPTDEELGKLEKRSDSEQWLDINFEDLQRELNPGKSNDPGQSGRAKKATFGDHTAQENLQRIVKQFESFLNEDDDHKGSGFLDEDEDENDTDDLDDIDSDDLEEDKDASFDDDDLTNLMQEMMGMPADAMREIMHGDIDALKNGAQPQAPLVPSTAVAADTEDTDSNSDEEQPGQERDLEELVRRMDAELKASGALNLDEAEASSSRAVTGHNINTEEDDSSDDDDDDESPLDPEKERIAKQLLESLQAQGGASGPAANLMALMAEQYAEADRRKAEIKGKSKF</sequence>
<feature type="region of interest" description="Disordered" evidence="1">
    <location>
        <begin position="450"/>
        <end position="490"/>
    </location>
</feature>
<feature type="region of interest" description="Disordered" evidence="1">
    <location>
        <begin position="521"/>
        <end position="556"/>
    </location>
</feature>
<feature type="region of interest" description="Disordered" evidence="1">
    <location>
        <begin position="406"/>
        <end position="433"/>
    </location>
</feature>
<proteinExistence type="predicted"/>
<dbReference type="PANTHER" id="PTHR13060:SF0">
    <property type="entry name" value="PROTEIN ECDYSONELESS HOMOLOG"/>
    <property type="match status" value="1"/>
</dbReference>
<dbReference type="InterPro" id="IPR010770">
    <property type="entry name" value="Ecd"/>
</dbReference>
<keyword evidence="3" id="KW-1185">Reference proteome</keyword>
<reference evidence="2 3" key="1">
    <citation type="submission" date="2023-08" db="EMBL/GenBank/DDBJ databases">
        <title>Black Yeasts Isolated from many extreme environments.</title>
        <authorList>
            <person name="Coleine C."/>
            <person name="Stajich J.E."/>
            <person name="Selbmann L."/>
        </authorList>
    </citation>
    <scope>NUCLEOTIDE SEQUENCE [LARGE SCALE GENOMIC DNA]</scope>
    <source>
        <strain evidence="2 3">CCFEE 5910</strain>
    </source>
</reference>